<sequence>MHLRALISPLSVVYGVILCVFRYLDFISVRTFDLHGDQDRVTAHHSPIYSENNQIGLIEILLFPFLSCQDYVMQHLMERGAPAGKLLLGCPTHVRSFTLSTTATGLGAPVSRPASPGPYTQQIGVWSYYETCSFLKGTSVEWINDQKVPYAVKSNQWVGFDNQRSYDAKLLCGHWIWMTSLDSSVSRANIH</sequence>
<evidence type="ECO:0000313" key="4">
    <source>
        <dbReference type="Ensembl" id="ENSDLAP00005077958.1"/>
    </source>
</evidence>
<reference evidence="4" key="1">
    <citation type="submission" date="2025-08" db="UniProtKB">
        <authorList>
            <consortium name="Ensembl"/>
        </authorList>
    </citation>
    <scope>IDENTIFICATION</scope>
</reference>
<feature type="transmembrane region" description="Helical" evidence="2">
    <location>
        <begin position="6"/>
        <end position="24"/>
    </location>
</feature>
<dbReference type="Gene3D" id="3.10.50.10">
    <property type="match status" value="1"/>
</dbReference>
<dbReference type="InterPro" id="IPR001223">
    <property type="entry name" value="Glyco_hydro18_cat"/>
</dbReference>
<keyword evidence="2" id="KW-1133">Transmembrane helix</keyword>
<name>A0A8P4GL07_DICLA</name>
<keyword evidence="5" id="KW-1185">Reference proteome</keyword>
<dbReference type="GO" id="GO:0008061">
    <property type="term" value="F:chitin binding"/>
    <property type="evidence" value="ECO:0007669"/>
    <property type="project" value="TreeGrafter"/>
</dbReference>
<keyword evidence="2" id="KW-0812">Transmembrane</keyword>
<dbReference type="Proteomes" id="UP000694389">
    <property type="component" value="Unassembled WGS sequence"/>
</dbReference>
<keyword evidence="2" id="KW-0472">Membrane</keyword>
<evidence type="ECO:0000259" key="3">
    <source>
        <dbReference type="Pfam" id="PF00704"/>
    </source>
</evidence>
<dbReference type="PANTHER" id="PTHR11177">
    <property type="entry name" value="CHITINASE"/>
    <property type="match status" value="1"/>
</dbReference>
<dbReference type="GO" id="GO:0005576">
    <property type="term" value="C:extracellular region"/>
    <property type="evidence" value="ECO:0007669"/>
    <property type="project" value="TreeGrafter"/>
</dbReference>
<dbReference type="AlphaFoldDB" id="A0A8P4GL07"/>
<dbReference type="SUPFAM" id="SSF51445">
    <property type="entry name" value="(Trans)glycosidases"/>
    <property type="match status" value="1"/>
</dbReference>
<evidence type="ECO:0000256" key="1">
    <source>
        <dbReference type="ARBA" id="ARBA00023157"/>
    </source>
</evidence>
<evidence type="ECO:0000256" key="2">
    <source>
        <dbReference type="SAM" id="Phobius"/>
    </source>
</evidence>
<dbReference type="GO" id="GO:0005975">
    <property type="term" value="P:carbohydrate metabolic process"/>
    <property type="evidence" value="ECO:0007669"/>
    <property type="project" value="InterPro"/>
</dbReference>
<keyword evidence="1" id="KW-1015">Disulfide bond</keyword>
<organism evidence="4 5">
    <name type="scientific">Dicentrarchus labrax</name>
    <name type="common">European seabass</name>
    <name type="synonym">Morone labrax</name>
    <dbReference type="NCBI Taxonomy" id="13489"/>
    <lineage>
        <taxon>Eukaryota</taxon>
        <taxon>Metazoa</taxon>
        <taxon>Chordata</taxon>
        <taxon>Craniata</taxon>
        <taxon>Vertebrata</taxon>
        <taxon>Euteleostomi</taxon>
        <taxon>Actinopterygii</taxon>
        <taxon>Neopterygii</taxon>
        <taxon>Teleostei</taxon>
        <taxon>Neoteleostei</taxon>
        <taxon>Acanthomorphata</taxon>
        <taxon>Eupercaria</taxon>
        <taxon>Moronidae</taxon>
        <taxon>Dicentrarchus</taxon>
    </lineage>
</organism>
<proteinExistence type="predicted"/>
<protein>
    <recommendedName>
        <fullName evidence="3">GH18 domain-containing protein</fullName>
    </recommendedName>
</protein>
<dbReference type="Pfam" id="PF00704">
    <property type="entry name" value="Glyco_hydro_18"/>
    <property type="match status" value="1"/>
</dbReference>
<dbReference type="InterPro" id="IPR029070">
    <property type="entry name" value="Chitinase_insertion_sf"/>
</dbReference>
<accession>A0A8P4GL07</accession>
<dbReference type="FunFam" id="3.10.50.10:FF:000001">
    <property type="entry name" value="Chitinase 3-like 1"/>
    <property type="match status" value="1"/>
</dbReference>
<dbReference type="Ensembl" id="ENSDLAT00005070177.1">
    <property type="protein sequence ID" value="ENSDLAP00005077958.1"/>
    <property type="gene ID" value="ENSDLAG00005027927.1"/>
</dbReference>
<dbReference type="InterPro" id="IPR050314">
    <property type="entry name" value="Glycosyl_Hydrlase_18"/>
</dbReference>
<dbReference type="GO" id="GO:0006032">
    <property type="term" value="P:chitin catabolic process"/>
    <property type="evidence" value="ECO:0007669"/>
    <property type="project" value="TreeGrafter"/>
</dbReference>
<dbReference type="GO" id="GO:0004568">
    <property type="term" value="F:chitinase activity"/>
    <property type="evidence" value="ECO:0007669"/>
    <property type="project" value="TreeGrafter"/>
</dbReference>
<dbReference type="GeneTree" id="ENSGT00940000162989"/>
<dbReference type="SUPFAM" id="SSF54556">
    <property type="entry name" value="Chitinase insertion domain"/>
    <property type="match status" value="1"/>
</dbReference>
<dbReference type="InterPro" id="IPR017853">
    <property type="entry name" value="GH"/>
</dbReference>
<feature type="domain" description="GH18" evidence="3">
    <location>
        <begin position="20"/>
        <end position="182"/>
    </location>
</feature>
<reference evidence="4" key="2">
    <citation type="submission" date="2025-09" db="UniProtKB">
        <authorList>
            <consortium name="Ensembl"/>
        </authorList>
    </citation>
    <scope>IDENTIFICATION</scope>
</reference>
<dbReference type="PANTHER" id="PTHR11177:SF248">
    <property type="entry name" value="CHITOTRIOSIDASE-1"/>
    <property type="match status" value="1"/>
</dbReference>
<evidence type="ECO:0000313" key="5">
    <source>
        <dbReference type="Proteomes" id="UP000694389"/>
    </source>
</evidence>
<dbReference type="Gene3D" id="3.20.20.80">
    <property type="entry name" value="Glycosidases"/>
    <property type="match status" value="1"/>
</dbReference>